<dbReference type="AlphaFoldDB" id="D5UQ78"/>
<name>D5UQ78_TSUPD</name>
<proteinExistence type="predicted"/>
<dbReference type="KEGG" id="tpr:Tpau_2239"/>
<evidence type="ECO:0000313" key="2">
    <source>
        <dbReference type="Proteomes" id="UP000001213"/>
    </source>
</evidence>
<keyword evidence="2" id="KW-1185">Reference proteome</keyword>
<dbReference type="EMBL" id="CP001966">
    <property type="protein sequence ID" value="ADG78848.1"/>
    <property type="molecule type" value="Genomic_DNA"/>
</dbReference>
<sequence>MREGAWVEAIGLFSELRDGRQRAALRLIQSAARPDDLIGDLMSLLGVLVRGLDPAEVDRFLDAAYAAGPPPRFGARPELPPLS</sequence>
<dbReference type="Proteomes" id="UP000001213">
    <property type="component" value="Chromosome"/>
</dbReference>
<accession>D5UQ78</accession>
<protein>
    <submittedName>
        <fullName evidence="1">Uncharacterized protein</fullName>
    </submittedName>
</protein>
<reference evidence="2" key="1">
    <citation type="submission" date="2010-03" db="EMBL/GenBank/DDBJ databases">
        <title>The complete chromosome of Tsukamurella paurometabola DSM 20162.</title>
        <authorList>
            <consortium name="US DOE Joint Genome Institute (JGI-PGF)"/>
            <person name="Lucas S."/>
            <person name="Copeland A."/>
            <person name="Lapidus A."/>
            <person name="Glavina del Rio T."/>
            <person name="Dalin E."/>
            <person name="Tice H."/>
            <person name="Bruce D."/>
            <person name="Goodwin L."/>
            <person name="Pitluck S."/>
            <person name="Kyrpides N."/>
            <person name="Mavromatis K."/>
            <person name="Ivanova N."/>
            <person name="Mikhailova N."/>
            <person name="Munk A.C."/>
            <person name="Brettin T."/>
            <person name="Detter J.C."/>
            <person name="Tapia R."/>
            <person name="Han C."/>
            <person name="Larimer F."/>
            <person name="Land M."/>
            <person name="Hauser L."/>
            <person name="Markowitz V."/>
            <person name="Cheng J.-F."/>
            <person name="Hugenholtz P."/>
            <person name="Woyke T."/>
            <person name="Wu D."/>
            <person name="Jando M."/>
            <person name="Brambilla E."/>
            <person name="Klenk H.-P."/>
            <person name="Eisen J.A."/>
        </authorList>
    </citation>
    <scope>NUCLEOTIDE SEQUENCE [LARGE SCALE GENOMIC DNA]</scope>
    <source>
        <strain evidence="2">ATCC 8368 / DSM 20162 / CCUG 35730 / CIP 100753 / JCM 10117 / KCTC 9821 / NBRC 16120 / NCIMB 702349 / NCTC 13040</strain>
    </source>
</reference>
<gene>
    <name evidence="1" type="ordered locus">Tpau_2239</name>
</gene>
<organism evidence="1 2">
    <name type="scientific">Tsukamurella paurometabola (strain ATCC 8368 / DSM 20162 / CCUG 35730 / CIP 100753 / JCM 10117 / KCTC 9821 / NBRC 16120 / NCIMB 702349 / NCTC 13040)</name>
    <name type="common">Corynebacterium paurometabolum</name>
    <dbReference type="NCBI Taxonomy" id="521096"/>
    <lineage>
        <taxon>Bacteria</taxon>
        <taxon>Bacillati</taxon>
        <taxon>Actinomycetota</taxon>
        <taxon>Actinomycetes</taxon>
        <taxon>Mycobacteriales</taxon>
        <taxon>Tsukamurellaceae</taxon>
        <taxon>Tsukamurella</taxon>
    </lineage>
</organism>
<evidence type="ECO:0000313" key="1">
    <source>
        <dbReference type="EMBL" id="ADG78848.1"/>
    </source>
</evidence>
<dbReference type="HOGENOM" id="CLU_188246_0_0_11"/>
<dbReference type="eggNOG" id="ENOG5031JE9">
    <property type="taxonomic scope" value="Bacteria"/>
</dbReference>
<reference evidence="1 2" key="2">
    <citation type="journal article" date="2011" name="Stand. Genomic Sci.">
        <title>Complete genome sequence of Tsukamurella paurometabola type strain (no. 33).</title>
        <authorList>
            <person name="Munk A.C."/>
            <person name="Lapidus A."/>
            <person name="Lucas S."/>
            <person name="Nolan M."/>
            <person name="Tice H."/>
            <person name="Cheng J.F."/>
            <person name="Del Rio T.G."/>
            <person name="Goodwin L."/>
            <person name="Pitluck S."/>
            <person name="Liolios K."/>
            <person name="Huntemann M."/>
            <person name="Ivanova N."/>
            <person name="Mavromatis K."/>
            <person name="Mikhailova N."/>
            <person name="Pati A."/>
            <person name="Chen A."/>
            <person name="Palaniappan K."/>
            <person name="Tapia R."/>
            <person name="Han C."/>
            <person name="Land M."/>
            <person name="Hauser L."/>
            <person name="Chang Y.J."/>
            <person name="Jeffries C.D."/>
            <person name="Brettin T."/>
            <person name="Yasawong M."/>
            <person name="Brambilla E.M."/>
            <person name="Rohde M."/>
            <person name="Sikorski J."/>
            <person name="Goker M."/>
            <person name="Detter J.C."/>
            <person name="Woyke T."/>
            <person name="Bristow J."/>
            <person name="Eisen J.A."/>
            <person name="Markowitz V."/>
            <person name="Hugenholtz P."/>
            <person name="Kyrpides N.C."/>
            <person name="Klenk H.P."/>
        </authorList>
    </citation>
    <scope>NUCLEOTIDE SEQUENCE [LARGE SCALE GENOMIC DNA]</scope>
    <source>
        <strain evidence="2">ATCC 8368 / DSM 20162 / CCUG 35730 / CIP 100753 / JCM 10117 / KCTC 9821 / NBRC 16120 / NCIMB 702349 / NCTC 13040</strain>
    </source>
</reference>
<dbReference type="STRING" id="521096.Tpau_2239"/>